<reference evidence="2" key="1">
    <citation type="submission" date="2015-02" db="EMBL/GenBank/DDBJ databases">
        <title>Genome sequencing for Strongylocentrotus purpuratus.</title>
        <authorList>
            <person name="Murali S."/>
            <person name="Liu Y."/>
            <person name="Vee V."/>
            <person name="English A."/>
            <person name="Wang M."/>
            <person name="Skinner E."/>
            <person name="Han Y."/>
            <person name="Muzny D.M."/>
            <person name="Worley K.C."/>
            <person name="Gibbs R.A."/>
        </authorList>
    </citation>
    <scope>NUCLEOTIDE SEQUENCE</scope>
</reference>
<protein>
    <submittedName>
        <fullName evidence="1">Uncharacterized protein</fullName>
    </submittedName>
</protein>
<dbReference type="OrthoDB" id="10419622at2759"/>
<proteinExistence type="predicted"/>
<dbReference type="KEGG" id="spu:100888558"/>
<reference evidence="1" key="2">
    <citation type="submission" date="2021-01" db="UniProtKB">
        <authorList>
            <consortium name="EnsemblMetazoa"/>
        </authorList>
    </citation>
    <scope>IDENTIFICATION</scope>
</reference>
<name>A0A7M7GHZ4_STRPU</name>
<dbReference type="InParanoid" id="A0A7M7GHZ4"/>
<dbReference type="Proteomes" id="UP000007110">
    <property type="component" value="Unassembled WGS sequence"/>
</dbReference>
<sequence>MSKDNHETIRRDKKSWRASVCSSVYSTNVQGFIDELSSKFPDLDLDVQYQQLPYNDIDHCEIKGSDVNIMILCHSINNRGFAITDVMDALYDKFLPKSANLLGKARICVIVHDFPSSNIFDTPGYYGETMKTFESQQGTAFKHSSLVMMCGKLDGPVEMQETNWEDLKEFLVKAATTPMPSKSWWQPPLNLCRRLVRGIYDVIATVVTFGLGVVLGKPHNTSTITKGVGF</sequence>
<dbReference type="RefSeq" id="XP_003727664.2">
    <property type="nucleotide sequence ID" value="XM_003727616.3"/>
</dbReference>
<keyword evidence="2" id="KW-1185">Reference proteome</keyword>
<dbReference type="GeneID" id="100888558"/>
<dbReference type="AlphaFoldDB" id="A0A7M7GHZ4"/>
<dbReference type="EnsemblMetazoa" id="XM_003727616">
    <property type="protein sequence ID" value="XP_003727664"/>
    <property type="gene ID" value="LOC100888558"/>
</dbReference>
<accession>A0A7M7GHZ4</accession>
<organism evidence="1 2">
    <name type="scientific">Strongylocentrotus purpuratus</name>
    <name type="common">Purple sea urchin</name>
    <dbReference type="NCBI Taxonomy" id="7668"/>
    <lineage>
        <taxon>Eukaryota</taxon>
        <taxon>Metazoa</taxon>
        <taxon>Echinodermata</taxon>
        <taxon>Eleutherozoa</taxon>
        <taxon>Echinozoa</taxon>
        <taxon>Echinoidea</taxon>
        <taxon>Euechinoidea</taxon>
        <taxon>Echinacea</taxon>
        <taxon>Camarodonta</taxon>
        <taxon>Echinidea</taxon>
        <taxon>Strongylocentrotidae</taxon>
        <taxon>Strongylocentrotus</taxon>
    </lineage>
</organism>
<evidence type="ECO:0000313" key="2">
    <source>
        <dbReference type="Proteomes" id="UP000007110"/>
    </source>
</evidence>
<evidence type="ECO:0000313" key="1">
    <source>
        <dbReference type="EnsemblMetazoa" id="XP_003727664"/>
    </source>
</evidence>